<dbReference type="Pfam" id="PF13377">
    <property type="entry name" value="Peripla_BP_3"/>
    <property type="match status" value="1"/>
</dbReference>
<dbReference type="InterPro" id="IPR046335">
    <property type="entry name" value="LacI/GalR-like_sensor"/>
</dbReference>
<feature type="domain" description="HTH lacI-type" evidence="5">
    <location>
        <begin position="7"/>
        <end position="62"/>
    </location>
</feature>
<dbReference type="RefSeq" id="WP_306977716.1">
    <property type="nucleotide sequence ID" value="NZ_JAUSTQ010000012.1"/>
</dbReference>
<dbReference type="PANTHER" id="PTHR30146">
    <property type="entry name" value="LACI-RELATED TRANSCRIPTIONAL REPRESSOR"/>
    <property type="match status" value="1"/>
</dbReference>
<evidence type="ECO:0000259" key="6">
    <source>
        <dbReference type="PROSITE" id="PS50943"/>
    </source>
</evidence>
<dbReference type="InterPro" id="IPR028082">
    <property type="entry name" value="Peripla_BP_I"/>
</dbReference>
<accession>A0ABT9VHQ3</accession>
<dbReference type="InterPro" id="IPR001387">
    <property type="entry name" value="Cro/C1-type_HTH"/>
</dbReference>
<name>A0ABT9VHQ3_9BACI</name>
<evidence type="ECO:0000313" key="7">
    <source>
        <dbReference type="EMBL" id="MDQ0160459.1"/>
    </source>
</evidence>
<dbReference type="Gene3D" id="3.40.50.2300">
    <property type="match status" value="2"/>
</dbReference>
<keyword evidence="3" id="KW-0238">DNA-binding</keyword>
<dbReference type="SUPFAM" id="SSF53822">
    <property type="entry name" value="Periplasmic binding protein-like I"/>
    <property type="match status" value="1"/>
</dbReference>
<gene>
    <name evidence="7" type="ORF">J2S77_002463</name>
</gene>
<dbReference type="PANTHER" id="PTHR30146:SF148">
    <property type="entry name" value="HTH-TYPE TRANSCRIPTIONAL REPRESSOR PURR-RELATED"/>
    <property type="match status" value="1"/>
</dbReference>
<protein>
    <submittedName>
        <fullName evidence="7">LacI family kdg operon repressor</fullName>
    </submittedName>
</protein>
<dbReference type="PROSITE" id="PS50932">
    <property type="entry name" value="HTH_LACI_2"/>
    <property type="match status" value="1"/>
</dbReference>
<dbReference type="InterPro" id="IPR000843">
    <property type="entry name" value="HTH_LacI"/>
</dbReference>
<evidence type="ECO:0000313" key="8">
    <source>
        <dbReference type="Proteomes" id="UP001224359"/>
    </source>
</evidence>
<proteinExistence type="predicted"/>
<dbReference type="Proteomes" id="UP001224359">
    <property type="component" value="Unassembled WGS sequence"/>
</dbReference>
<dbReference type="Gene3D" id="1.10.260.40">
    <property type="entry name" value="lambda repressor-like DNA-binding domains"/>
    <property type="match status" value="1"/>
</dbReference>
<comment type="caution">
    <text evidence="7">The sequence shown here is derived from an EMBL/GenBank/DDBJ whole genome shotgun (WGS) entry which is preliminary data.</text>
</comment>
<keyword evidence="2" id="KW-0805">Transcription regulation</keyword>
<dbReference type="PROSITE" id="PS50943">
    <property type="entry name" value="HTH_CROC1"/>
    <property type="match status" value="1"/>
</dbReference>
<dbReference type="InterPro" id="IPR010982">
    <property type="entry name" value="Lambda_DNA-bd_dom_sf"/>
</dbReference>
<evidence type="ECO:0000256" key="1">
    <source>
        <dbReference type="ARBA" id="ARBA00022491"/>
    </source>
</evidence>
<dbReference type="EMBL" id="JAUSTQ010000012">
    <property type="protein sequence ID" value="MDQ0160459.1"/>
    <property type="molecule type" value="Genomic_DNA"/>
</dbReference>
<evidence type="ECO:0000256" key="2">
    <source>
        <dbReference type="ARBA" id="ARBA00023015"/>
    </source>
</evidence>
<keyword evidence="4" id="KW-0804">Transcription</keyword>
<feature type="domain" description="HTH cro/C1-type" evidence="6">
    <location>
        <begin position="8"/>
        <end position="30"/>
    </location>
</feature>
<evidence type="ECO:0000259" key="5">
    <source>
        <dbReference type="PROSITE" id="PS50932"/>
    </source>
</evidence>
<dbReference type="PROSITE" id="PS00356">
    <property type="entry name" value="HTH_LACI_1"/>
    <property type="match status" value="1"/>
</dbReference>
<keyword evidence="1" id="KW-0678">Repressor</keyword>
<organism evidence="7 8">
    <name type="scientific">Alkalibacillus salilacus</name>
    <dbReference type="NCBI Taxonomy" id="284582"/>
    <lineage>
        <taxon>Bacteria</taxon>
        <taxon>Bacillati</taxon>
        <taxon>Bacillota</taxon>
        <taxon>Bacilli</taxon>
        <taxon>Bacillales</taxon>
        <taxon>Bacillaceae</taxon>
        <taxon>Alkalibacillus</taxon>
    </lineage>
</organism>
<keyword evidence="8" id="KW-1185">Reference proteome</keyword>
<evidence type="ECO:0000256" key="3">
    <source>
        <dbReference type="ARBA" id="ARBA00023125"/>
    </source>
</evidence>
<evidence type="ECO:0000256" key="4">
    <source>
        <dbReference type="ARBA" id="ARBA00023163"/>
    </source>
</evidence>
<dbReference type="SMART" id="SM00354">
    <property type="entry name" value="HTH_LACI"/>
    <property type="match status" value="1"/>
</dbReference>
<dbReference type="SUPFAM" id="SSF47413">
    <property type="entry name" value="lambda repressor-like DNA-binding domains"/>
    <property type="match status" value="1"/>
</dbReference>
<reference evidence="7 8" key="1">
    <citation type="submission" date="2023-07" db="EMBL/GenBank/DDBJ databases">
        <title>Genomic Encyclopedia of Type Strains, Phase IV (KMG-IV): sequencing the most valuable type-strain genomes for metagenomic binning, comparative biology and taxonomic classification.</title>
        <authorList>
            <person name="Goeker M."/>
        </authorList>
    </citation>
    <scope>NUCLEOTIDE SEQUENCE [LARGE SCALE GENOMIC DNA]</scope>
    <source>
        <strain evidence="7 8">DSM 16460</strain>
    </source>
</reference>
<dbReference type="CDD" id="cd19977">
    <property type="entry name" value="PBP1_EndR-like"/>
    <property type="match status" value="1"/>
</dbReference>
<dbReference type="CDD" id="cd01392">
    <property type="entry name" value="HTH_LacI"/>
    <property type="match status" value="1"/>
</dbReference>
<sequence length="348" mass="39153">MNSNKVVTISDVADKAGVSKSTVSQYLNNRFEYMGEQTKLRVAEAVEELGYQPNIVARSLKQKTSTTIGVIVANISHEFSTEIVRSVEKYCNESNFHIIVCNAEDDPEKEKKYIEMLRAKQVDGIIVFPTSTNKELYQSLNLENYPMVFIDRYVPDVNVSAIMLDNAKASSLAVEEFTRLGYERLGIVTNSTVNNVTPRIERIDGFSEALAENQLEIYESYIKGVNIEDFPRELENMMTSRDRPDALLAGNDLALIEVLKYAKNNQISIPEDLGVIGIDDVSFASFYNPEITTIAQPTEEMGEKAAKLLLDQIMNRAESSPQIHRFEPTLIKRLSCTEQGGKEYEGTF</sequence>
<dbReference type="Pfam" id="PF00356">
    <property type="entry name" value="LacI"/>
    <property type="match status" value="1"/>
</dbReference>